<keyword evidence="2" id="KW-0472">Membrane</keyword>
<dbReference type="InterPro" id="IPR013783">
    <property type="entry name" value="Ig-like_fold"/>
</dbReference>
<feature type="region of interest" description="Disordered" evidence="1">
    <location>
        <begin position="1"/>
        <end position="36"/>
    </location>
</feature>
<dbReference type="AlphaFoldDB" id="A0A210Q6X8"/>
<reference evidence="4 5" key="1">
    <citation type="journal article" date="2017" name="Nat. Ecol. Evol.">
        <title>Scallop genome provides insights into evolution of bilaterian karyotype and development.</title>
        <authorList>
            <person name="Wang S."/>
            <person name="Zhang J."/>
            <person name="Jiao W."/>
            <person name="Li J."/>
            <person name="Xun X."/>
            <person name="Sun Y."/>
            <person name="Guo X."/>
            <person name="Huan P."/>
            <person name="Dong B."/>
            <person name="Zhang L."/>
            <person name="Hu X."/>
            <person name="Sun X."/>
            <person name="Wang J."/>
            <person name="Zhao C."/>
            <person name="Wang Y."/>
            <person name="Wang D."/>
            <person name="Huang X."/>
            <person name="Wang R."/>
            <person name="Lv J."/>
            <person name="Li Y."/>
            <person name="Zhang Z."/>
            <person name="Liu B."/>
            <person name="Lu W."/>
            <person name="Hui Y."/>
            <person name="Liang J."/>
            <person name="Zhou Z."/>
            <person name="Hou R."/>
            <person name="Li X."/>
            <person name="Liu Y."/>
            <person name="Li H."/>
            <person name="Ning X."/>
            <person name="Lin Y."/>
            <person name="Zhao L."/>
            <person name="Xing Q."/>
            <person name="Dou J."/>
            <person name="Li Y."/>
            <person name="Mao J."/>
            <person name="Guo H."/>
            <person name="Dou H."/>
            <person name="Li T."/>
            <person name="Mu C."/>
            <person name="Jiang W."/>
            <person name="Fu Q."/>
            <person name="Fu X."/>
            <person name="Miao Y."/>
            <person name="Liu J."/>
            <person name="Yu Q."/>
            <person name="Li R."/>
            <person name="Liao H."/>
            <person name="Li X."/>
            <person name="Kong Y."/>
            <person name="Jiang Z."/>
            <person name="Chourrout D."/>
            <person name="Li R."/>
            <person name="Bao Z."/>
        </authorList>
    </citation>
    <scope>NUCLEOTIDE SEQUENCE [LARGE SCALE GENOMIC DNA]</scope>
    <source>
        <strain evidence="4 5">PY_sf001</strain>
    </source>
</reference>
<gene>
    <name evidence="4" type="ORF">KP79_PYT15108</name>
</gene>
<protein>
    <recommendedName>
        <fullName evidence="3">Ig-like domain-containing protein</fullName>
    </recommendedName>
</protein>
<evidence type="ECO:0000256" key="2">
    <source>
        <dbReference type="SAM" id="Phobius"/>
    </source>
</evidence>
<feature type="transmembrane region" description="Helical" evidence="2">
    <location>
        <begin position="46"/>
        <end position="70"/>
    </location>
</feature>
<evidence type="ECO:0000313" key="5">
    <source>
        <dbReference type="Proteomes" id="UP000242188"/>
    </source>
</evidence>
<evidence type="ECO:0000313" key="4">
    <source>
        <dbReference type="EMBL" id="OWF44490.1"/>
    </source>
</evidence>
<keyword evidence="5" id="KW-1185">Reference proteome</keyword>
<keyword evidence="2" id="KW-0812">Transmembrane</keyword>
<dbReference type="SUPFAM" id="SSF48726">
    <property type="entry name" value="Immunoglobulin"/>
    <property type="match status" value="1"/>
</dbReference>
<dbReference type="Proteomes" id="UP000242188">
    <property type="component" value="Unassembled WGS sequence"/>
</dbReference>
<dbReference type="InterPro" id="IPR007110">
    <property type="entry name" value="Ig-like_dom"/>
</dbReference>
<sequence length="417" mass="45431">MVKSDVPNDGYPMDTWEKSTTPNMTSQTQLPANGLKRGFRKPQNKFRWYIIIGISVLMTLVVVVVISLAIHFTSNANNPETFSALQKEDGPDAWATDQPDAVTTLMTSGDDVTTSSVPQDITTSDPGAVTPNSLTLSTITTPSNPRLTLMASDLTVQRKKLTLTCEAINVAGWSDLHIIRHDADVKETVGIVTAGFQYPSVSVLDPDFSSQISYKNDAVAFVLESDIPYCSGVTNYSCIVRAVPGTFTAVTEVKVKQLEPSVIVPKSVVAEKNITLQCSAEIHGQSGTIKWKIRPPGMQSFYDLSTSPVTSQTFSNCSTSINSTLIFVPKTSDNGSHFRCVVEGSDGAIEKADYPKTDVEFNVIPDTFCADKAVYTIHTHPYSPCNLVIYCFQTGPLVYEINCDPGTCYDKDNTKCI</sequence>
<dbReference type="OrthoDB" id="6144757at2759"/>
<comment type="caution">
    <text evidence="4">The sequence shown here is derived from an EMBL/GenBank/DDBJ whole genome shotgun (WGS) entry which is preliminary data.</text>
</comment>
<evidence type="ECO:0000256" key="1">
    <source>
        <dbReference type="SAM" id="MobiDB-lite"/>
    </source>
</evidence>
<feature type="compositionally biased region" description="Polar residues" evidence="1">
    <location>
        <begin position="18"/>
        <end position="31"/>
    </location>
</feature>
<name>A0A210Q6X8_MIZYE</name>
<proteinExistence type="predicted"/>
<dbReference type="InterPro" id="IPR036179">
    <property type="entry name" value="Ig-like_dom_sf"/>
</dbReference>
<dbReference type="PROSITE" id="PS50835">
    <property type="entry name" value="IG_LIKE"/>
    <property type="match status" value="1"/>
</dbReference>
<accession>A0A210Q6X8</accession>
<keyword evidence="2" id="KW-1133">Transmembrane helix</keyword>
<dbReference type="Gene3D" id="2.60.40.10">
    <property type="entry name" value="Immunoglobulins"/>
    <property type="match status" value="1"/>
</dbReference>
<dbReference type="EMBL" id="NEDP02004772">
    <property type="protein sequence ID" value="OWF44490.1"/>
    <property type="molecule type" value="Genomic_DNA"/>
</dbReference>
<evidence type="ECO:0000259" key="3">
    <source>
        <dbReference type="PROSITE" id="PS50835"/>
    </source>
</evidence>
<feature type="domain" description="Ig-like" evidence="3">
    <location>
        <begin position="260"/>
        <end position="350"/>
    </location>
</feature>
<feature type="region of interest" description="Disordered" evidence="1">
    <location>
        <begin position="108"/>
        <end position="127"/>
    </location>
</feature>
<organism evidence="4 5">
    <name type="scientific">Mizuhopecten yessoensis</name>
    <name type="common">Japanese scallop</name>
    <name type="synonym">Patinopecten yessoensis</name>
    <dbReference type="NCBI Taxonomy" id="6573"/>
    <lineage>
        <taxon>Eukaryota</taxon>
        <taxon>Metazoa</taxon>
        <taxon>Spiralia</taxon>
        <taxon>Lophotrochozoa</taxon>
        <taxon>Mollusca</taxon>
        <taxon>Bivalvia</taxon>
        <taxon>Autobranchia</taxon>
        <taxon>Pteriomorphia</taxon>
        <taxon>Pectinida</taxon>
        <taxon>Pectinoidea</taxon>
        <taxon>Pectinidae</taxon>
        <taxon>Mizuhopecten</taxon>
    </lineage>
</organism>